<dbReference type="GO" id="GO:0005509">
    <property type="term" value="F:calcium ion binding"/>
    <property type="evidence" value="ECO:0007669"/>
    <property type="project" value="InterPro"/>
</dbReference>
<accession>E0V9W9</accession>
<feature type="transmembrane region" description="Helical" evidence="14">
    <location>
        <begin position="436"/>
        <end position="455"/>
    </location>
</feature>
<dbReference type="Pfam" id="PF08356">
    <property type="entry name" value="EF_assoc_2"/>
    <property type="match status" value="1"/>
</dbReference>
<dbReference type="EMBL" id="AAZO01000280">
    <property type="status" value="NOT_ANNOTATED_CDS"/>
    <property type="molecule type" value="Genomic_DNA"/>
</dbReference>
<keyword evidence="12" id="KW-0342">GTP-binding</keyword>
<dbReference type="InterPro" id="IPR011992">
    <property type="entry name" value="EF-hand-dom_pair"/>
</dbReference>
<dbReference type="EMBL" id="DS235000">
    <property type="protein sequence ID" value="EEB10175.1"/>
    <property type="molecule type" value="Genomic_DNA"/>
</dbReference>
<evidence type="ECO:0000256" key="3">
    <source>
        <dbReference type="ARBA" id="ARBA00022692"/>
    </source>
</evidence>
<reference evidence="17" key="2">
    <citation type="submission" date="2007-04" db="EMBL/GenBank/DDBJ databases">
        <title>The genome of the human body louse.</title>
        <authorList>
            <consortium name="The Human Body Louse Genome Consortium"/>
            <person name="Kirkness E."/>
            <person name="Walenz B."/>
            <person name="Hass B."/>
            <person name="Bruggner R."/>
            <person name="Strausberg R."/>
        </authorList>
    </citation>
    <scope>NUCLEOTIDE SEQUENCE</scope>
    <source>
        <strain evidence="17">USDA</strain>
    </source>
</reference>
<evidence type="ECO:0000256" key="11">
    <source>
        <dbReference type="ARBA" id="ARBA00023128"/>
    </source>
</evidence>
<dbReference type="InterPro" id="IPR002048">
    <property type="entry name" value="EF_hand_dom"/>
</dbReference>
<dbReference type="FunCoup" id="E0V9W9">
    <property type="interactions" value="1376"/>
</dbReference>
<keyword evidence="3 14" id="KW-0812">Transmembrane</keyword>
<evidence type="ECO:0000256" key="10">
    <source>
        <dbReference type="ARBA" id="ARBA00022989"/>
    </source>
</evidence>
<dbReference type="OrthoDB" id="10020961at2759"/>
<dbReference type="KEGG" id="phu:Phum_PHUM023300"/>
<keyword evidence="10 14" id="KW-1133">Transmembrane helix</keyword>
<evidence type="ECO:0000256" key="1">
    <source>
        <dbReference type="ARBA" id="ARBA00004200"/>
    </source>
</evidence>
<dbReference type="eggNOG" id="KOG1707">
    <property type="taxonomic scope" value="Eukaryota"/>
</dbReference>
<protein>
    <submittedName>
        <fullName evidence="17 18">Rho GTPase, putative</fullName>
    </submittedName>
</protein>
<dbReference type="Proteomes" id="UP000009046">
    <property type="component" value="Unassembled WGS sequence"/>
</dbReference>
<comment type="similarity">
    <text evidence="2">Belongs to the mitochondrial Rho GTPase family.</text>
</comment>
<dbReference type="GeneID" id="8233875"/>
<dbReference type="PROSITE" id="PS51423">
    <property type="entry name" value="MIRO"/>
    <property type="match status" value="1"/>
</dbReference>
<proteinExistence type="inferred from homology"/>
<reference evidence="18" key="3">
    <citation type="submission" date="2021-02" db="UniProtKB">
        <authorList>
            <consortium name="EnsemblMetazoa"/>
        </authorList>
    </citation>
    <scope>IDENTIFICATION</scope>
    <source>
        <strain evidence="18">USDA</strain>
    </source>
</reference>
<evidence type="ECO:0000256" key="4">
    <source>
        <dbReference type="ARBA" id="ARBA00022723"/>
    </source>
</evidence>
<dbReference type="InterPro" id="IPR052266">
    <property type="entry name" value="Miro-EF-hand_domain"/>
</dbReference>
<dbReference type="RefSeq" id="XP_002422913.1">
    <property type="nucleotide sequence ID" value="XM_002422868.1"/>
</dbReference>
<dbReference type="EnsemblMetazoa" id="PHUM023300-RA">
    <property type="protein sequence ID" value="PHUM023300-PA"/>
    <property type="gene ID" value="PHUM023300"/>
</dbReference>
<dbReference type="Pfam" id="PF08355">
    <property type="entry name" value="EF_assoc_1"/>
    <property type="match status" value="1"/>
</dbReference>
<keyword evidence="7" id="KW-1000">Mitochondrion outer membrane</keyword>
<evidence type="ECO:0000256" key="6">
    <source>
        <dbReference type="ARBA" id="ARBA00022741"/>
    </source>
</evidence>
<dbReference type="InterPro" id="IPR013566">
    <property type="entry name" value="EF_hand_assoc_1"/>
</dbReference>
<dbReference type="GO" id="GO:0005741">
    <property type="term" value="C:mitochondrial outer membrane"/>
    <property type="evidence" value="ECO:0007669"/>
    <property type="project" value="UniProtKB-SubCell"/>
</dbReference>
<evidence type="ECO:0000256" key="13">
    <source>
        <dbReference type="ARBA" id="ARBA00023136"/>
    </source>
</evidence>
<keyword evidence="11" id="KW-0496">Mitochondrion</keyword>
<evidence type="ECO:0000256" key="9">
    <source>
        <dbReference type="ARBA" id="ARBA00022837"/>
    </source>
</evidence>
<evidence type="ECO:0000256" key="2">
    <source>
        <dbReference type="ARBA" id="ARBA00007981"/>
    </source>
</evidence>
<evidence type="ECO:0000256" key="7">
    <source>
        <dbReference type="ARBA" id="ARBA00022787"/>
    </source>
</evidence>
<dbReference type="OMA" id="THMAMYP"/>
<dbReference type="GO" id="GO:0005525">
    <property type="term" value="F:GTP binding"/>
    <property type="evidence" value="ECO:0007669"/>
    <property type="project" value="UniProtKB-KW"/>
</dbReference>
<evidence type="ECO:0000313" key="19">
    <source>
        <dbReference type="Proteomes" id="UP000009046"/>
    </source>
</evidence>
<keyword evidence="13 14" id="KW-0472">Membrane</keyword>
<dbReference type="GO" id="GO:0003924">
    <property type="term" value="F:GTPase activity"/>
    <property type="evidence" value="ECO:0007669"/>
    <property type="project" value="InterPro"/>
</dbReference>
<name>E0V9W9_PEDHC</name>
<dbReference type="FunFam" id="1.10.238.10:FF:000011">
    <property type="entry name" value="Mitochondrial Rho GTPase"/>
    <property type="match status" value="1"/>
</dbReference>
<dbReference type="SUPFAM" id="SSF52540">
    <property type="entry name" value="P-loop containing nucleoside triphosphate hydrolases"/>
    <property type="match status" value="1"/>
</dbReference>
<evidence type="ECO:0000259" key="15">
    <source>
        <dbReference type="PROSITE" id="PS50222"/>
    </source>
</evidence>
<feature type="domain" description="EF-hand" evidence="15">
    <location>
        <begin position="134"/>
        <end position="169"/>
    </location>
</feature>
<dbReference type="STRING" id="121224.E0V9W9"/>
<gene>
    <name evidence="18" type="primary">8233875</name>
    <name evidence="17" type="ORF">Phum_PHUM023300</name>
</gene>
<dbReference type="InterPro" id="IPR027417">
    <property type="entry name" value="P-loop_NTPase"/>
</dbReference>
<evidence type="ECO:0000313" key="17">
    <source>
        <dbReference type="EMBL" id="EEB10175.1"/>
    </source>
</evidence>
<dbReference type="InterPro" id="IPR020860">
    <property type="entry name" value="MIRO_dom"/>
</dbReference>
<dbReference type="Gene3D" id="1.10.238.10">
    <property type="entry name" value="EF-hand"/>
    <property type="match status" value="2"/>
</dbReference>
<dbReference type="PANTHER" id="PTHR46819:SF1">
    <property type="entry name" value="EF-HAND CALCIUM-BINDING DOMAIN-CONTAINING PROTEIN 7"/>
    <property type="match status" value="1"/>
</dbReference>
<evidence type="ECO:0000256" key="12">
    <source>
        <dbReference type="ARBA" id="ARBA00023134"/>
    </source>
</evidence>
<keyword evidence="6" id="KW-0547">Nucleotide-binding</keyword>
<dbReference type="InterPro" id="IPR018247">
    <property type="entry name" value="EF_Hand_1_Ca_BS"/>
</dbReference>
<keyword evidence="4" id="KW-0479">Metal-binding</keyword>
<dbReference type="VEuPathDB" id="VectorBase:PHUM023300"/>
<comment type="subcellular location">
    <subcellularLocation>
        <location evidence="1">Mitochondrion outer membrane</location>
        <topology evidence="1">Single-pass type IV membrane protein</topology>
    </subcellularLocation>
</comment>
<keyword evidence="8" id="KW-0378">Hydrolase</keyword>
<keyword evidence="9" id="KW-0106">Calcium</keyword>
<evidence type="ECO:0000259" key="16">
    <source>
        <dbReference type="PROSITE" id="PS51423"/>
    </source>
</evidence>
<feature type="non-terminal residue" evidence="17">
    <location>
        <position position="1"/>
    </location>
</feature>
<dbReference type="PROSITE" id="PS50222">
    <property type="entry name" value="EF_HAND_2"/>
    <property type="match status" value="1"/>
</dbReference>
<evidence type="ECO:0000256" key="14">
    <source>
        <dbReference type="SAM" id="Phobius"/>
    </source>
</evidence>
<dbReference type="Gene3D" id="3.40.50.300">
    <property type="entry name" value="P-loop containing nucleotide triphosphate hydrolases"/>
    <property type="match status" value="1"/>
</dbReference>
<feature type="domain" description="Miro" evidence="16">
    <location>
        <begin position="239"/>
        <end position="402"/>
    </location>
</feature>
<reference evidence="17" key="1">
    <citation type="submission" date="2007-04" db="EMBL/GenBank/DDBJ databases">
        <title>Annotation of Pediculus humanus corporis strain USDA.</title>
        <authorList>
            <person name="Kirkness E."/>
            <person name="Hannick L."/>
            <person name="Hass B."/>
            <person name="Bruggner R."/>
            <person name="Lawson D."/>
            <person name="Bidwell S."/>
            <person name="Joardar V."/>
            <person name="Caler E."/>
            <person name="Walenz B."/>
            <person name="Inman J."/>
            <person name="Schobel S."/>
            <person name="Galinsky K."/>
            <person name="Amedeo P."/>
            <person name="Strausberg R."/>
        </authorList>
    </citation>
    <scope>NUCLEOTIDE SEQUENCE</scope>
    <source>
        <strain evidence="17">USDA</strain>
    </source>
</reference>
<organism>
    <name type="scientific">Pediculus humanus subsp. corporis</name>
    <name type="common">Body louse</name>
    <dbReference type="NCBI Taxonomy" id="121224"/>
    <lineage>
        <taxon>Eukaryota</taxon>
        <taxon>Metazoa</taxon>
        <taxon>Ecdysozoa</taxon>
        <taxon>Arthropoda</taxon>
        <taxon>Hexapoda</taxon>
        <taxon>Insecta</taxon>
        <taxon>Pterygota</taxon>
        <taxon>Neoptera</taxon>
        <taxon>Paraneoptera</taxon>
        <taxon>Psocodea</taxon>
        <taxon>Troctomorpha</taxon>
        <taxon>Phthiraptera</taxon>
        <taxon>Anoplura</taxon>
        <taxon>Pediculidae</taxon>
        <taxon>Pediculus</taxon>
    </lineage>
</organism>
<evidence type="ECO:0000313" key="18">
    <source>
        <dbReference type="EnsemblMetazoa" id="PHUM023300-PA"/>
    </source>
</evidence>
<dbReference type="HOGENOM" id="CLU_014255_3_1_1"/>
<evidence type="ECO:0000256" key="8">
    <source>
        <dbReference type="ARBA" id="ARBA00022801"/>
    </source>
</evidence>
<dbReference type="SUPFAM" id="SSF47473">
    <property type="entry name" value="EF-hand"/>
    <property type="match status" value="1"/>
</dbReference>
<keyword evidence="5" id="KW-0677">Repeat</keyword>
<keyword evidence="19" id="KW-1185">Reference proteome</keyword>
<evidence type="ECO:0000256" key="5">
    <source>
        <dbReference type="ARBA" id="ARBA00022737"/>
    </source>
</evidence>
<sequence length="465" mass="52911">APLYLMETKDLTLECKKALTRIFKICDLDNDGLLNDSELNFFQKRCFNVPLQPQILEDVKSVIRKHLNDGLEKNSITLNGFLLLHCLFIQKGRNETIWTVLRKFGYDDKLNMSPDYLYPHINIASGCTTELSYKGQQFFTALFERHDKDKDGALSPTEVANLFATCPAPAWGKEIHRTKWITLNGFLCHWMLITLFDITKTLEYLAYFGYNVEEGGNQLSAIHVTREKKLDIAKRQTSRNVYQCLVVGSPGSGKSVFCLSLLGYNIEDISNILDEVEPESQCTINVVPVYGQEKYLVLKDINVKNLAIIMSARDVQCDVACLIYNVDDPKSFEFVANVYLVKTKIPVLIVASKSDLPKVKQDYIMQPEVFCSRHKLPPPQPFSANYRVYKEVYTKLTTMAAFPSFQAAWVFLIKYIKILISRQLQQLGFLPLDSQVLWKAGITLAAATAVGYFIIKIIRSDMSGR</sequence>
<dbReference type="InterPro" id="IPR013567">
    <property type="entry name" value="EF_hand_assoc_2"/>
</dbReference>
<dbReference type="PROSITE" id="PS00018">
    <property type="entry name" value="EF_HAND_1"/>
    <property type="match status" value="2"/>
</dbReference>
<dbReference type="CTD" id="8233875"/>
<dbReference type="AlphaFoldDB" id="E0V9W9"/>
<dbReference type="SMART" id="SM00054">
    <property type="entry name" value="EFh"/>
    <property type="match status" value="2"/>
</dbReference>
<dbReference type="PANTHER" id="PTHR46819">
    <property type="entry name" value="EF-HAND CALCIUM-BINDING DOMAIN-CONTAINING PROTEIN 7"/>
    <property type="match status" value="1"/>
</dbReference>